<organism evidence="2 3">
    <name type="scientific">Massariosphaeria phaeospora</name>
    <dbReference type="NCBI Taxonomy" id="100035"/>
    <lineage>
        <taxon>Eukaryota</taxon>
        <taxon>Fungi</taxon>
        <taxon>Dikarya</taxon>
        <taxon>Ascomycota</taxon>
        <taxon>Pezizomycotina</taxon>
        <taxon>Dothideomycetes</taxon>
        <taxon>Pleosporomycetidae</taxon>
        <taxon>Pleosporales</taxon>
        <taxon>Pleosporales incertae sedis</taxon>
        <taxon>Massariosphaeria</taxon>
    </lineage>
</organism>
<feature type="region of interest" description="Disordered" evidence="1">
    <location>
        <begin position="194"/>
        <end position="300"/>
    </location>
</feature>
<comment type="caution">
    <text evidence="2">The sequence shown here is derived from an EMBL/GenBank/DDBJ whole genome shotgun (WGS) entry which is preliminary data.</text>
</comment>
<protein>
    <submittedName>
        <fullName evidence="2">Uncharacterized protein</fullName>
    </submittedName>
</protein>
<name>A0A7C8MBE2_9PLEO</name>
<accession>A0A7C8MBE2</accession>
<feature type="compositionally biased region" description="Basic and acidic residues" evidence="1">
    <location>
        <begin position="290"/>
        <end position="300"/>
    </location>
</feature>
<proteinExistence type="predicted"/>
<dbReference type="OrthoDB" id="5397628at2759"/>
<evidence type="ECO:0000313" key="3">
    <source>
        <dbReference type="Proteomes" id="UP000481861"/>
    </source>
</evidence>
<feature type="compositionally biased region" description="Pro residues" evidence="1">
    <location>
        <begin position="233"/>
        <end position="252"/>
    </location>
</feature>
<reference evidence="2 3" key="1">
    <citation type="submission" date="2020-01" db="EMBL/GenBank/DDBJ databases">
        <authorList>
            <consortium name="DOE Joint Genome Institute"/>
            <person name="Haridas S."/>
            <person name="Albert R."/>
            <person name="Binder M."/>
            <person name="Bloem J."/>
            <person name="Labutti K."/>
            <person name="Salamov A."/>
            <person name="Andreopoulos B."/>
            <person name="Baker S.E."/>
            <person name="Barry K."/>
            <person name="Bills G."/>
            <person name="Bluhm B.H."/>
            <person name="Cannon C."/>
            <person name="Castanera R."/>
            <person name="Culley D.E."/>
            <person name="Daum C."/>
            <person name="Ezra D."/>
            <person name="Gonzalez J.B."/>
            <person name="Henrissat B."/>
            <person name="Kuo A."/>
            <person name="Liang C."/>
            <person name="Lipzen A."/>
            <person name="Lutzoni F."/>
            <person name="Magnuson J."/>
            <person name="Mondo S."/>
            <person name="Nolan M."/>
            <person name="Ohm R."/>
            <person name="Pangilinan J."/>
            <person name="Park H.-J.H."/>
            <person name="Ramirez L."/>
            <person name="Alfaro M."/>
            <person name="Sun H."/>
            <person name="Tritt A."/>
            <person name="Yoshinaga Y."/>
            <person name="Zwiers L.-H.L."/>
            <person name="Turgeon B.G."/>
            <person name="Goodwin S.B."/>
            <person name="Spatafora J.W."/>
            <person name="Crous P.W."/>
            <person name="Grigoriev I.V."/>
        </authorList>
    </citation>
    <scope>NUCLEOTIDE SEQUENCE [LARGE SCALE GENOMIC DNA]</scope>
    <source>
        <strain evidence="2 3">CBS 611.86</strain>
    </source>
</reference>
<dbReference type="Proteomes" id="UP000481861">
    <property type="component" value="Unassembled WGS sequence"/>
</dbReference>
<dbReference type="EMBL" id="JAADJZ010000006">
    <property type="protein sequence ID" value="KAF2873956.1"/>
    <property type="molecule type" value="Genomic_DNA"/>
</dbReference>
<evidence type="ECO:0000313" key="2">
    <source>
        <dbReference type="EMBL" id="KAF2873956.1"/>
    </source>
</evidence>
<evidence type="ECO:0000256" key="1">
    <source>
        <dbReference type="SAM" id="MobiDB-lite"/>
    </source>
</evidence>
<keyword evidence="3" id="KW-1185">Reference proteome</keyword>
<gene>
    <name evidence="2" type="ORF">BDV95DRAFT_592116</name>
</gene>
<dbReference type="AlphaFoldDB" id="A0A7C8MBE2"/>
<sequence>MAQLRCWKATLQDPRPICVLWPNLLEPTLQMWCRPRETRRSPPFTVKSNRPWGMRTTGYANAKGFNQLCNVWKARRQQYQGVEETSRSCSLFSIRAGQQAEADSHARTEKGKTFFREGAILQQHHAKLTHSPAVQQPPPHTMGAFLSTPRALLNLLLPFTNANTPLLQDLIHTIILCGTLYYAPQIAEYYNSRQFPQRPTNDRHGGPDAPTDDLPIDNNLVLQPDTDDGEELGPPPFAPTPPPNAAHVPPPQADHIPPNDAAPADPGPAERPRPTPANRIVGTKKAKSLARKDQRRAYHEFHRQEAELRRLREEEGKDEREAALLAEKLRRADVEREIAESEREVRGRKKEEERREFEKEQARRERVVQQTREGLQLNGAVDLEELAFMEGKDRLWIERLIRASGLLSQTSNDGSHTMITDGCWLVRIDAELMQEAYAEAVSYGDAHGGKVSYENFGSILEKAVKARATATASA</sequence>